<dbReference type="NCBIfam" id="NF010532">
    <property type="entry name" value="PRK13922.9-3"/>
    <property type="match status" value="1"/>
</dbReference>
<dbReference type="GO" id="GO:0005886">
    <property type="term" value="C:plasma membrane"/>
    <property type="evidence" value="ECO:0007669"/>
    <property type="project" value="TreeGrafter"/>
</dbReference>
<proteinExistence type="inferred from homology"/>
<evidence type="ECO:0000313" key="7">
    <source>
        <dbReference type="Proteomes" id="UP000198379"/>
    </source>
</evidence>
<dbReference type="InterPro" id="IPR042177">
    <property type="entry name" value="Cell/Rod_1"/>
</dbReference>
<evidence type="ECO:0000256" key="2">
    <source>
        <dbReference type="ARBA" id="ARBA00013855"/>
    </source>
</evidence>
<evidence type="ECO:0000256" key="3">
    <source>
        <dbReference type="ARBA" id="ARBA00022960"/>
    </source>
</evidence>
<evidence type="ECO:0000256" key="1">
    <source>
        <dbReference type="ARBA" id="ARBA00009369"/>
    </source>
</evidence>
<evidence type="ECO:0000256" key="4">
    <source>
        <dbReference type="ARBA" id="ARBA00032089"/>
    </source>
</evidence>
<dbReference type="PANTHER" id="PTHR34138:SF1">
    <property type="entry name" value="CELL SHAPE-DETERMINING PROTEIN MREC"/>
    <property type="match status" value="1"/>
</dbReference>
<dbReference type="PANTHER" id="PTHR34138">
    <property type="entry name" value="CELL SHAPE-DETERMINING PROTEIN MREC"/>
    <property type="match status" value="1"/>
</dbReference>
<dbReference type="Pfam" id="PF04085">
    <property type="entry name" value="MreC"/>
    <property type="match status" value="1"/>
</dbReference>
<dbReference type="InterPro" id="IPR042175">
    <property type="entry name" value="Cell/Rod_MreC_2"/>
</dbReference>
<protein>
    <recommendedName>
        <fullName evidence="2">Cell shape-determining protein MreC</fullName>
    </recommendedName>
    <alternativeName>
        <fullName evidence="4">Cell shape protein MreC</fullName>
    </alternativeName>
</protein>
<keyword evidence="7" id="KW-1185">Reference proteome</keyword>
<dbReference type="OrthoDB" id="9811827at2"/>
<dbReference type="EMBL" id="FZNY01000011">
    <property type="protein sequence ID" value="SNS32249.1"/>
    <property type="molecule type" value="Genomic_DNA"/>
</dbReference>
<dbReference type="InterPro" id="IPR055342">
    <property type="entry name" value="MreC_beta-barrel_core"/>
</dbReference>
<gene>
    <name evidence="6" type="ORF">SAMN06265376_11137</name>
</gene>
<comment type="similarity">
    <text evidence="1">Belongs to the MreC family.</text>
</comment>
<keyword evidence="3" id="KW-0133">Cell shape</keyword>
<dbReference type="InterPro" id="IPR007221">
    <property type="entry name" value="MreC"/>
</dbReference>
<accession>A0A239DJ32</accession>
<reference evidence="6 7" key="1">
    <citation type="submission" date="2017-06" db="EMBL/GenBank/DDBJ databases">
        <authorList>
            <person name="Kim H.J."/>
            <person name="Triplett B.A."/>
        </authorList>
    </citation>
    <scope>NUCLEOTIDE SEQUENCE [LARGE SCALE GENOMIC DNA]</scope>
    <source>
        <strain evidence="6 7">DSM 25597</strain>
    </source>
</reference>
<dbReference type="GO" id="GO:0008360">
    <property type="term" value="P:regulation of cell shape"/>
    <property type="evidence" value="ECO:0007669"/>
    <property type="project" value="UniProtKB-KW"/>
</dbReference>
<evidence type="ECO:0000259" key="5">
    <source>
        <dbReference type="Pfam" id="PF04085"/>
    </source>
</evidence>
<dbReference type="RefSeq" id="WP_089373789.1">
    <property type="nucleotide sequence ID" value="NZ_BMEP01000008.1"/>
</dbReference>
<dbReference type="Proteomes" id="UP000198379">
    <property type="component" value="Unassembled WGS sequence"/>
</dbReference>
<dbReference type="AlphaFoldDB" id="A0A239DJ32"/>
<dbReference type="Gene3D" id="2.40.10.340">
    <property type="entry name" value="Rod shape-determining protein MreC, domain 1"/>
    <property type="match status" value="1"/>
</dbReference>
<organism evidence="6 7">
    <name type="scientific">Dokdonia pacifica</name>
    <dbReference type="NCBI Taxonomy" id="1627892"/>
    <lineage>
        <taxon>Bacteria</taxon>
        <taxon>Pseudomonadati</taxon>
        <taxon>Bacteroidota</taxon>
        <taxon>Flavobacteriia</taxon>
        <taxon>Flavobacteriales</taxon>
        <taxon>Flavobacteriaceae</taxon>
        <taxon>Dokdonia</taxon>
    </lineage>
</organism>
<name>A0A239DJ32_9FLAO</name>
<dbReference type="Gene3D" id="2.40.10.350">
    <property type="entry name" value="Rod shape-determining protein MreC, domain 2"/>
    <property type="match status" value="1"/>
</dbReference>
<evidence type="ECO:0000313" key="6">
    <source>
        <dbReference type="EMBL" id="SNS32249.1"/>
    </source>
</evidence>
<sequence>MQQIINFLIRNKNFLLFAFLFFISLVFTIQSHSYHKSKFVNSANFLSGGVYESLSNMQDYFNLKTYNQQLLEENARLRENESKLYSITNSSDSLSIYNTTESQFKYIPARVLENPYSKTDNIITLKAGKRDSIFPEMGVITSQGIVGFIEKTSTKYSTVLSILNTNFKTSAKLRASDHYGTLEWNGQDPNIMTVIDMQEQAHVKIGDTIETSGQSAIFPKGIPIGTIENFELDNSKNFYTLSVRLFNDMTNLGHVYIIKNIDKEEIRTLEENNTNEE</sequence>
<feature type="domain" description="Rod shape-determining protein MreC beta-barrel core" evidence="5">
    <location>
        <begin position="111"/>
        <end position="259"/>
    </location>
</feature>